<dbReference type="EMBL" id="AUZY01001904">
    <property type="protein sequence ID" value="EQD73604.1"/>
    <property type="molecule type" value="Genomic_DNA"/>
</dbReference>
<evidence type="ECO:0000259" key="1">
    <source>
        <dbReference type="Pfam" id="PF01509"/>
    </source>
</evidence>
<evidence type="ECO:0000313" key="2">
    <source>
        <dbReference type="EMBL" id="EQD73604.1"/>
    </source>
</evidence>
<dbReference type="PANTHER" id="PTHR23127:SF0">
    <property type="entry name" value="H_ACA RIBONUCLEOPROTEIN COMPLEX SUBUNIT DKC1"/>
    <property type="match status" value="1"/>
</dbReference>
<protein>
    <submittedName>
        <fullName evidence="2">rRNA pseudouridine synthase</fullName>
    </submittedName>
</protein>
<dbReference type="AlphaFoldDB" id="T1CWQ1"/>
<dbReference type="GO" id="GO:1990481">
    <property type="term" value="P:mRNA pseudouridine synthesis"/>
    <property type="evidence" value="ECO:0007669"/>
    <property type="project" value="TreeGrafter"/>
</dbReference>
<dbReference type="GO" id="GO:0009982">
    <property type="term" value="F:pseudouridine synthase activity"/>
    <property type="evidence" value="ECO:0007669"/>
    <property type="project" value="InterPro"/>
</dbReference>
<dbReference type="SUPFAM" id="SSF55120">
    <property type="entry name" value="Pseudouridine synthase"/>
    <property type="match status" value="1"/>
</dbReference>
<dbReference type="GO" id="GO:0031120">
    <property type="term" value="P:snRNA pseudouridine synthesis"/>
    <property type="evidence" value="ECO:0007669"/>
    <property type="project" value="TreeGrafter"/>
</dbReference>
<name>T1CWQ1_9ZZZZ</name>
<dbReference type="InterPro" id="IPR020103">
    <property type="entry name" value="PsdUridine_synth_cat_dom_sf"/>
</dbReference>
<gene>
    <name evidence="2" type="ORF">B1B_03133</name>
</gene>
<proteinExistence type="predicted"/>
<reference evidence="2" key="2">
    <citation type="journal article" date="2014" name="ISME J.">
        <title>Microbial stratification in low pH oxic and suboxic macroscopic growths along an acid mine drainage.</title>
        <authorList>
            <person name="Mendez-Garcia C."/>
            <person name="Mesa V."/>
            <person name="Sprenger R.R."/>
            <person name="Richter M."/>
            <person name="Diez M.S."/>
            <person name="Solano J."/>
            <person name="Bargiela R."/>
            <person name="Golyshina O.V."/>
            <person name="Manteca A."/>
            <person name="Ramos J.L."/>
            <person name="Gallego J.R."/>
            <person name="Llorente I."/>
            <person name="Martins Dos Santos V.A."/>
            <person name="Jensen O.N."/>
            <person name="Pelaez A.I."/>
            <person name="Sanchez J."/>
            <person name="Ferrer M."/>
        </authorList>
    </citation>
    <scope>NUCLEOTIDE SEQUENCE</scope>
</reference>
<reference evidence="2" key="1">
    <citation type="submission" date="2013-08" db="EMBL/GenBank/DDBJ databases">
        <authorList>
            <person name="Mendez C."/>
            <person name="Richter M."/>
            <person name="Ferrer M."/>
            <person name="Sanchez J."/>
        </authorList>
    </citation>
    <scope>NUCLEOTIDE SEQUENCE</scope>
</reference>
<dbReference type="Gene3D" id="3.30.2350.10">
    <property type="entry name" value="Pseudouridine synthase"/>
    <property type="match status" value="1"/>
</dbReference>
<feature type="domain" description="Pseudouridine synthase II N-terminal" evidence="1">
    <location>
        <begin position="40"/>
        <end position="121"/>
    </location>
</feature>
<comment type="caution">
    <text evidence="2">The sequence shown here is derived from an EMBL/GenBank/DDBJ whole genome shotgun (WGS) entry which is preliminary data.</text>
</comment>
<accession>T1CWQ1</accession>
<dbReference type="GO" id="GO:0031118">
    <property type="term" value="P:rRNA pseudouridine synthesis"/>
    <property type="evidence" value="ECO:0007669"/>
    <property type="project" value="TreeGrafter"/>
</dbReference>
<dbReference type="GO" id="GO:0000495">
    <property type="term" value="P:box H/ACA sno(s)RNA 3'-end processing"/>
    <property type="evidence" value="ECO:0007669"/>
    <property type="project" value="TreeGrafter"/>
</dbReference>
<dbReference type="GO" id="GO:0003723">
    <property type="term" value="F:RNA binding"/>
    <property type="evidence" value="ECO:0007669"/>
    <property type="project" value="InterPro"/>
</dbReference>
<dbReference type="PANTHER" id="PTHR23127">
    <property type="entry name" value="CENTROMERE/MICROTUBULE BINDING PROTEIN CBF5"/>
    <property type="match status" value="1"/>
</dbReference>
<sequence>MSGSEAVPARRPLPLPPEGAFLVVDKPRGPSSHQVTAWVRDLLRVDRAGHAGTLDPGVSGVLVMSLGKALRLLPLLLTFPKRYITVVTLHGPAPPASVERVLKEFQGPIYQTPPVRSAVRRERRVRTIHRLTLIERSGRELLLEV</sequence>
<dbReference type="Pfam" id="PF01509">
    <property type="entry name" value="TruB_N"/>
    <property type="match status" value="1"/>
</dbReference>
<organism evidence="2">
    <name type="scientific">mine drainage metagenome</name>
    <dbReference type="NCBI Taxonomy" id="410659"/>
    <lineage>
        <taxon>unclassified sequences</taxon>
        <taxon>metagenomes</taxon>
        <taxon>ecological metagenomes</taxon>
    </lineage>
</organism>
<dbReference type="InterPro" id="IPR004802">
    <property type="entry name" value="tRNA_PsdUridine_synth_B_fam"/>
</dbReference>
<dbReference type="InterPro" id="IPR002501">
    <property type="entry name" value="PsdUridine_synth_N"/>
</dbReference>
<feature type="non-terminal residue" evidence="2">
    <location>
        <position position="145"/>
    </location>
</feature>